<reference evidence="1 2" key="1">
    <citation type="submission" date="2020-08" db="EMBL/GenBank/DDBJ databases">
        <title>Novel species isolated from subtropical streams in China.</title>
        <authorList>
            <person name="Lu H."/>
        </authorList>
    </citation>
    <scope>NUCLEOTIDE SEQUENCE [LARGE SCALE GENOMIC DNA]</scope>
    <source>
        <strain evidence="1 2">NL8W</strain>
    </source>
</reference>
<dbReference type="Proteomes" id="UP000646911">
    <property type="component" value="Unassembled WGS sequence"/>
</dbReference>
<proteinExistence type="predicted"/>
<evidence type="ECO:0000313" key="1">
    <source>
        <dbReference type="EMBL" id="MBC3908164.1"/>
    </source>
</evidence>
<gene>
    <name evidence="1" type="ORF">H8L47_11410</name>
</gene>
<name>A0ABR6Z8R1_9BURK</name>
<keyword evidence="2" id="KW-1185">Reference proteome</keyword>
<comment type="caution">
    <text evidence="1">The sequence shown here is derived from an EMBL/GenBank/DDBJ whole genome shotgun (WGS) entry which is preliminary data.</text>
</comment>
<organism evidence="1 2">
    <name type="scientific">Undibacterium umbellatum</name>
    <dbReference type="NCBI Taxonomy" id="2762300"/>
    <lineage>
        <taxon>Bacteria</taxon>
        <taxon>Pseudomonadati</taxon>
        <taxon>Pseudomonadota</taxon>
        <taxon>Betaproteobacteria</taxon>
        <taxon>Burkholderiales</taxon>
        <taxon>Oxalobacteraceae</taxon>
        <taxon>Undibacterium</taxon>
    </lineage>
</organism>
<evidence type="ECO:0000313" key="2">
    <source>
        <dbReference type="Proteomes" id="UP000646911"/>
    </source>
</evidence>
<accession>A0ABR6Z8R1</accession>
<protein>
    <submittedName>
        <fullName evidence="1">Uncharacterized protein</fullName>
    </submittedName>
</protein>
<dbReference type="RefSeq" id="WP_186953707.1">
    <property type="nucleotide sequence ID" value="NZ_JACOFX010000004.1"/>
</dbReference>
<sequence>MDYTEMLFAFNVHEKAVHQRSRHLFRTPEPQRDAEEKTYTLEMAVNEVLAETRKVALMIRTSPY</sequence>
<dbReference type="EMBL" id="JACOFX010000004">
    <property type="protein sequence ID" value="MBC3908164.1"/>
    <property type="molecule type" value="Genomic_DNA"/>
</dbReference>